<dbReference type="Proteomes" id="UP000596427">
    <property type="component" value="Chromosome"/>
</dbReference>
<dbReference type="GO" id="GO:0005886">
    <property type="term" value="C:plasma membrane"/>
    <property type="evidence" value="ECO:0007669"/>
    <property type="project" value="TreeGrafter"/>
</dbReference>
<keyword evidence="2" id="KW-1133">Transmembrane helix</keyword>
<organism evidence="3 4">
    <name type="scientific">Xanthobacter dioxanivorans</name>
    <dbReference type="NCBI Taxonomy" id="2528964"/>
    <lineage>
        <taxon>Bacteria</taxon>
        <taxon>Pseudomonadati</taxon>
        <taxon>Pseudomonadota</taxon>
        <taxon>Alphaproteobacteria</taxon>
        <taxon>Hyphomicrobiales</taxon>
        <taxon>Xanthobacteraceae</taxon>
        <taxon>Xanthobacter</taxon>
    </lineage>
</organism>
<keyword evidence="2" id="KW-0472">Membrane</keyword>
<proteinExistence type="predicted"/>
<keyword evidence="2" id="KW-0812">Transmembrane</keyword>
<reference evidence="3 4" key="1">
    <citation type="submission" date="2020-10" db="EMBL/GenBank/DDBJ databases">
        <title>Degradation of 1,4-Dioxane by Xanthobacter sp. YN2, via a Novel Group-2 Soluble Di-Iron Monooxygenase.</title>
        <authorList>
            <person name="Ma F."/>
            <person name="Wang Y."/>
            <person name="Yang J."/>
            <person name="Guo H."/>
            <person name="Su D."/>
            <person name="Yu L."/>
        </authorList>
    </citation>
    <scope>NUCLEOTIDE SEQUENCE [LARGE SCALE GENOMIC DNA]</scope>
    <source>
        <strain evidence="3 4">YN2</strain>
    </source>
</reference>
<feature type="transmembrane region" description="Helical" evidence="2">
    <location>
        <begin position="26"/>
        <end position="42"/>
    </location>
</feature>
<evidence type="ECO:0000313" key="4">
    <source>
        <dbReference type="Proteomes" id="UP000596427"/>
    </source>
</evidence>
<accession>A0A974PQB8</accession>
<feature type="region of interest" description="Disordered" evidence="1">
    <location>
        <begin position="106"/>
        <end position="170"/>
    </location>
</feature>
<name>A0A974PQB8_9HYPH</name>
<dbReference type="Pfam" id="PF05656">
    <property type="entry name" value="DUF805"/>
    <property type="match status" value="1"/>
</dbReference>
<evidence type="ECO:0000313" key="3">
    <source>
        <dbReference type="EMBL" id="QRG07797.1"/>
    </source>
</evidence>
<dbReference type="AlphaFoldDB" id="A0A974PQB8"/>
<dbReference type="PANTHER" id="PTHR34980">
    <property type="entry name" value="INNER MEMBRANE PROTEIN-RELATED-RELATED"/>
    <property type="match status" value="1"/>
</dbReference>
<feature type="transmembrane region" description="Helical" evidence="2">
    <location>
        <begin position="48"/>
        <end position="68"/>
    </location>
</feature>
<gene>
    <name evidence="3" type="ORF">EZH22_05310</name>
</gene>
<sequence>MNLNDAVKTCFKKYAEFSGRAKRSEFWWYSLFVVLLSFAYTWKSDNLFFYYVGNAFSLLTIIPSWAVGSRRLHDVGRSGWWQLLALAIIGLLPLLYWWVQPSQPGPNRYGEEPEADKGTPPASPIPQAAHPQPSLQSAPVTPSAPVAGPPTETREAPRGMLHWTQQNRDQ</sequence>
<keyword evidence="4" id="KW-1185">Reference proteome</keyword>
<dbReference type="EMBL" id="CP063362">
    <property type="protein sequence ID" value="QRG07797.1"/>
    <property type="molecule type" value="Genomic_DNA"/>
</dbReference>
<dbReference type="InterPro" id="IPR008523">
    <property type="entry name" value="DUF805"/>
</dbReference>
<evidence type="ECO:0000256" key="1">
    <source>
        <dbReference type="SAM" id="MobiDB-lite"/>
    </source>
</evidence>
<protein>
    <submittedName>
        <fullName evidence="3">DUF805 domain-containing protein</fullName>
    </submittedName>
</protein>
<dbReference type="PANTHER" id="PTHR34980:SF2">
    <property type="entry name" value="INNER MEMBRANE PROTEIN YHAH-RELATED"/>
    <property type="match status" value="1"/>
</dbReference>
<dbReference type="KEGG" id="xdi:EZH22_05310"/>
<feature type="transmembrane region" description="Helical" evidence="2">
    <location>
        <begin position="80"/>
        <end position="99"/>
    </location>
</feature>
<evidence type="ECO:0000256" key="2">
    <source>
        <dbReference type="SAM" id="Phobius"/>
    </source>
</evidence>